<feature type="domain" description="C2H2-type" evidence="1">
    <location>
        <begin position="613"/>
        <end position="635"/>
    </location>
</feature>
<proteinExistence type="predicted"/>
<feature type="domain" description="C2H2-type" evidence="1">
    <location>
        <begin position="340"/>
        <end position="368"/>
    </location>
</feature>
<dbReference type="InterPro" id="IPR058925">
    <property type="entry name" value="zf-C2H2_AcuF"/>
</dbReference>
<feature type="domain" description="C2H2-type" evidence="1">
    <location>
        <begin position="372"/>
        <end position="395"/>
    </location>
</feature>
<evidence type="ECO:0000313" key="3">
    <source>
        <dbReference type="Proteomes" id="UP001286456"/>
    </source>
</evidence>
<dbReference type="Pfam" id="PF26082">
    <property type="entry name" value="zf-C2H2_AcuF"/>
    <property type="match status" value="1"/>
</dbReference>
<evidence type="ECO:0000259" key="1">
    <source>
        <dbReference type="SMART" id="SM00355"/>
    </source>
</evidence>
<comment type="caution">
    <text evidence="2">The sequence shown here is derived from an EMBL/GenBank/DDBJ whole genome shotgun (WGS) entry which is preliminary data.</text>
</comment>
<dbReference type="AlphaFoldDB" id="A0AAE0IVA2"/>
<dbReference type="PANTHER" id="PTHR35391:SF7">
    <property type="entry name" value="C2H2-TYPE DOMAIN-CONTAINING PROTEIN"/>
    <property type="match status" value="1"/>
</dbReference>
<dbReference type="Proteomes" id="UP001286456">
    <property type="component" value="Unassembled WGS sequence"/>
</dbReference>
<reference evidence="2" key="1">
    <citation type="journal article" date="2023" name="Mol. Phylogenet. Evol.">
        <title>Genome-scale phylogeny and comparative genomics of the fungal order Sordariales.</title>
        <authorList>
            <person name="Hensen N."/>
            <person name="Bonometti L."/>
            <person name="Westerberg I."/>
            <person name="Brannstrom I.O."/>
            <person name="Guillou S."/>
            <person name="Cros-Aarteil S."/>
            <person name="Calhoun S."/>
            <person name="Haridas S."/>
            <person name="Kuo A."/>
            <person name="Mondo S."/>
            <person name="Pangilinan J."/>
            <person name="Riley R."/>
            <person name="LaButti K."/>
            <person name="Andreopoulos B."/>
            <person name="Lipzen A."/>
            <person name="Chen C."/>
            <person name="Yan M."/>
            <person name="Daum C."/>
            <person name="Ng V."/>
            <person name="Clum A."/>
            <person name="Steindorff A."/>
            <person name="Ohm R.A."/>
            <person name="Martin F."/>
            <person name="Silar P."/>
            <person name="Natvig D.O."/>
            <person name="Lalanne C."/>
            <person name="Gautier V."/>
            <person name="Ament-Velasquez S.L."/>
            <person name="Kruys A."/>
            <person name="Hutchinson M.I."/>
            <person name="Powell A.J."/>
            <person name="Barry K."/>
            <person name="Miller A.N."/>
            <person name="Grigoriev I.V."/>
            <person name="Debuchy R."/>
            <person name="Gladieux P."/>
            <person name="Hiltunen Thoren M."/>
            <person name="Johannesson H."/>
        </authorList>
    </citation>
    <scope>NUCLEOTIDE SEQUENCE</scope>
    <source>
        <strain evidence="2">SMH4131-1</strain>
    </source>
</reference>
<dbReference type="PANTHER" id="PTHR35391">
    <property type="entry name" value="C2H2-TYPE DOMAIN-CONTAINING PROTEIN-RELATED"/>
    <property type="match status" value="1"/>
</dbReference>
<dbReference type="InterPro" id="IPR013087">
    <property type="entry name" value="Znf_C2H2_type"/>
</dbReference>
<reference evidence="2" key="2">
    <citation type="submission" date="2023-06" db="EMBL/GenBank/DDBJ databases">
        <authorList>
            <consortium name="Lawrence Berkeley National Laboratory"/>
            <person name="Haridas S."/>
            <person name="Hensen N."/>
            <person name="Bonometti L."/>
            <person name="Westerberg I."/>
            <person name="Brannstrom I.O."/>
            <person name="Guillou S."/>
            <person name="Cros-Aarteil S."/>
            <person name="Calhoun S."/>
            <person name="Kuo A."/>
            <person name="Mondo S."/>
            <person name="Pangilinan J."/>
            <person name="Riley R."/>
            <person name="Labutti K."/>
            <person name="Andreopoulos B."/>
            <person name="Lipzen A."/>
            <person name="Chen C."/>
            <person name="Yanf M."/>
            <person name="Daum C."/>
            <person name="Ng V."/>
            <person name="Clum A."/>
            <person name="Steindorff A."/>
            <person name="Ohm R."/>
            <person name="Martin F."/>
            <person name="Silar P."/>
            <person name="Natvig D."/>
            <person name="Lalanne C."/>
            <person name="Gautier V."/>
            <person name="Ament-Velasquez S.L."/>
            <person name="Kruys A."/>
            <person name="Hutchinson M.I."/>
            <person name="Powell A.J."/>
            <person name="Barry K."/>
            <person name="Miller A.N."/>
            <person name="Grigoriev I.V."/>
            <person name="Debuchy R."/>
            <person name="Gladieux P."/>
            <person name="Thoren M.H."/>
            <person name="Johannesson H."/>
        </authorList>
    </citation>
    <scope>NUCLEOTIDE SEQUENCE</scope>
    <source>
        <strain evidence="2">SMH4131-1</strain>
    </source>
</reference>
<protein>
    <recommendedName>
        <fullName evidence="1">C2H2-type domain-containing protein</fullName>
    </recommendedName>
</protein>
<organism evidence="2 3">
    <name type="scientific">Cercophora scortea</name>
    <dbReference type="NCBI Taxonomy" id="314031"/>
    <lineage>
        <taxon>Eukaryota</taxon>
        <taxon>Fungi</taxon>
        <taxon>Dikarya</taxon>
        <taxon>Ascomycota</taxon>
        <taxon>Pezizomycotina</taxon>
        <taxon>Sordariomycetes</taxon>
        <taxon>Sordariomycetidae</taxon>
        <taxon>Sordariales</taxon>
        <taxon>Lasiosphaeriaceae</taxon>
        <taxon>Cercophora</taxon>
    </lineage>
</organism>
<gene>
    <name evidence="2" type="ORF">B0T19DRAFT_84049</name>
</gene>
<feature type="domain" description="C2H2-type" evidence="1">
    <location>
        <begin position="570"/>
        <end position="599"/>
    </location>
</feature>
<accession>A0AAE0IVA2</accession>
<name>A0AAE0IVA2_9PEZI</name>
<sequence>MADAAEETSIATKSQQVRQKLSDLISLTNDSQKDGDPTRSTLSSPSITDVYERFILWAGNLGALRSPTTRISLDYRLSEAPDLRAYIFRELDDMLEAIQDLSNIVTGISPNRDMTTDSDLDSSLELDFSPASEQHNSQPLDEAHSILEVIKQCITSLFRVGMLVRNTAPLDRFKRALRTSNIAFPDNFDIDYVQHKHPKLGTGLLSKRLGSSIAKRRQFIKYCRDHKARLAADDLDDADDDGATTARLSSKATTFIAQPDLGTALKAQLEAEVVDDNDNVSYLSASTTAESMSHATLRLPRLAEICNDNGPFECPICCTLQAFHQEASWQLHAFRDLKAYVCTMGGQECNAELFGDRHSWFNHELTLHRARYTCTLCKQGPLNSPDLRAHLFESHGKFNEQQLRALEDGARETITSFKAQDCPFCDDWDATLRQKMDSKGENSIMMVSASRFKRHVALHQEQLALFALPRTVEEDGSPGSGSAIGSIATDWSVPDMEERDKEIPSRGGEMAALDQIIAPLGREAPSLGGETAWPDEEIASQAEEAHRLRVMEAIRWIRAESALSRHGAGHECQHCPPGTANATKFLTKRELNRHMWAYHSEQARKESTPDYEAICPLCDFKGRRKDVMQHVILNHPDVPQT</sequence>
<dbReference type="EMBL" id="JAUEPO010000002">
    <property type="protein sequence ID" value="KAK3331632.1"/>
    <property type="molecule type" value="Genomic_DNA"/>
</dbReference>
<dbReference type="SMART" id="SM00355">
    <property type="entry name" value="ZnF_C2H2"/>
    <property type="match status" value="4"/>
</dbReference>
<keyword evidence="3" id="KW-1185">Reference proteome</keyword>
<evidence type="ECO:0000313" key="2">
    <source>
        <dbReference type="EMBL" id="KAK3331632.1"/>
    </source>
</evidence>